<dbReference type="PANTHER" id="PTHR14359">
    <property type="entry name" value="HOMO-OLIGOMERIC FLAVIN CONTAINING CYS DECARBOXYLASE FAMILY"/>
    <property type="match status" value="1"/>
</dbReference>
<keyword evidence="1" id="KW-0210">Decarboxylase</keyword>
<dbReference type="InterPro" id="IPR035929">
    <property type="entry name" value="CoaB-like_sf"/>
</dbReference>
<dbReference type="SUPFAM" id="SSF102645">
    <property type="entry name" value="CoaB-like"/>
    <property type="match status" value="1"/>
</dbReference>
<keyword evidence="2 5" id="KW-0456">Lyase</keyword>
<dbReference type="Gene3D" id="3.40.50.1950">
    <property type="entry name" value="Flavin prenyltransferase-like"/>
    <property type="match status" value="1"/>
</dbReference>
<dbReference type="PANTHER" id="PTHR14359:SF6">
    <property type="entry name" value="PHOSPHOPANTOTHENOYLCYSTEINE DECARBOXYLASE"/>
    <property type="match status" value="1"/>
</dbReference>
<dbReference type="HAMAP" id="MF_02225">
    <property type="entry name" value="CoaBC"/>
    <property type="match status" value="1"/>
</dbReference>
<protein>
    <submittedName>
        <fullName evidence="5">Phosphopantothenoylcysteine decarboxylase / Phosphopantothenoylcysteine synthetase</fullName>
        <ecNumber evidence="5">4.1.1.36</ecNumber>
        <ecNumber evidence="5">6.3.2.5</ecNumber>
    </submittedName>
</protein>
<name>A0A3B0Z931_9ZZZZ</name>
<proteinExistence type="inferred from homology"/>
<dbReference type="GO" id="GO:0004633">
    <property type="term" value="F:phosphopantothenoylcysteine decarboxylase activity"/>
    <property type="evidence" value="ECO:0007669"/>
    <property type="project" value="UniProtKB-EC"/>
</dbReference>
<dbReference type="InterPro" id="IPR007085">
    <property type="entry name" value="DNA/pantothenate-metab_flavo_C"/>
</dbReference>
<gene>
    <name evidence="5" type="ORF">MNBD_GAMMA18-1925</name>
</gene>
<reference evidence="5" key="1">
    <citation type="submission" date="2018-06" db="EMBL/GenBank/DDBJ databases">
        <authorList>
            <person name="Zhirakovskaya E."/>
        </authorList>
    </citation>
    <scope>NUCLEOTIDE SEQUENCE</scope>
</reference>
<evidence type="ECO:0000256" key="1">
    <source>
        <dbReference type="ARBA" id="ARBA00022793"/>
    </source>
</evidence>
<dbReference type="Pfam" id="PF04127">
    <property type="entry name" value="DFP"/>
    <property type="match status" value="1"/>
</dbReference>
<dbReference type="SUPFAM" id="SSF52507">
    <property type="entry name" value="Homo-oligomeric flavin-containing Cys decarboxylases, HFCD"/>
    <property type="match status" value="1"/>
</dbReference>
<feature type="domain" description="DNA/pantothenate metabolism flavoprotein C-terminal" evidence="4">
    <location>
        <begin position="187"/>
        <end position="395"/>
    </location>
</feature>
<evidence type="ECO:0000256" key="2">
    <source>
        <dbReference type="ARBA" id="ARBA00023239"/>
    </source>
</evidence>
<feature type="domain" description="Flavoprotein" evidence="3">
    <location>
        <begin position="7"/>
        <end position="180"/>
    </location>
</feature>
<dbReference type="AlphaFoldDB" id="A0A3B0Z931"/>
<organism evidence="5">
    <name type="scientific">hydrothermal vent metagenome</name>
    <dbReference type="NCBI Taxonomy" id="652676"/>
    <lineage>
        <taxon>unclassified sequences</taxon>
        <taxon>metagenomes</taxon>
        <taxon>ecological metagenomes</taxon>
    </lineage>
</organism>
<dbReference type="GO" id="GO:0015937">
    <property type="term" value="P:coenzyme A biosynthetic process"/>
    <property type="evidence" value="ECO:0007669"/>
    <property type="project" value="InterPro"/>
</dbReference>
<dbReference type="EC" id="4.1.1.36" evidence="5"/>
<sequence length="404" mass="43215">MPVLQNKQIIVAVCGSIAAYKAAELVRRLGELGAEVRVVMTRSACEFVTPMTFQALTHNPVHIDLLDPEAEASMGHIELARWADAVLIAPASANTLARLAAGMADDLLTTLSLATTAPIAIAPAMNHFMWANVATQDNVTKLQQRGYTLFAPNHGQQACGEVGEGRMMEPTELADRLSQLLNNTLTMAGFKVMVTAGPTYEDIDPVRYIGNRSSGKMGYAIAAAAARQGADVALVSGPVTLEVPTGVKCKNVRSAREMSHAVLTQLRGIDIFIAAAAVADFRPATTAEQKIKKGDAKQAITLVANPDILAAVAQQKNAPFTVGFAAETQDMEHYARGKLEAKRLDMICANRVGGAKGGFEDDQNALELYWQGGGETLPMSEKSILAEKLLAEVMSRYHFATTAY</sequence>
<evidence type="ECO:0000313" key="5">
    <source>
        <dbReference type="EMBL" id="VAW84693.1"/>
    </source>
</evidence>
<dbReference type="EMBL" id="UOFP01000065">
    <property type="protein sequence ID" value="VAW84693.1"/>
    <property type="molecule type" value="Genomic_DNA"/>
</dbReference>
<dbReference type="GO" id="GO:0071513">
    <property type="term" value="C:phosphopantothenoylcysteine decarboxylase complex"/>
    <property type="evidence" value="ECO:0007669"/>
    <property type="project" value="TreeGrafter"/>
</dbReference>
<dbReference type="GO" id="GO:0015941">
    <property type="term" value="P:pantothenate catabolic process"/>
    <property type="evidence" value="ECO:0007669"/>
    <property type="project" value="InterPro"/>
</dbReference>
<dbReference type="GO" id="GO:0010181">
    <property type="term" value="F:FMN binding"/>
    <property type="evidence" value="ECO:0007669"/>
    <property type="project" value="InterPro"/>
</dbReference>
<dbReference type="NCBIfam" id="TIGR00521">
    <property type="entry name" value="coaBC_dfp"/>
    <property type="match status" value="1"/>
</dbReference>
<evidence type="ECO:0000259" key="3">
    <source>
        <dbReference type="Pfam" id="PF02441"/>
    </source>
</evidence>
<dbReference type="Gene3D" id="3.40.50.10300">
    <property type="entry name" value="CoaB-like"/>
    <property type="match status" value="1"/>
</dbReference>
<keyword evidence="5" id="KW-0436">Ligase</keyword>
<dbReference type="Pfam" id="PF02441">
    <property type="entry name" value="Flavoprotein"/>
    <property type="match status" value="1"/>
</dbReference>
<dbReference type="InterPro" id="IPR005252">
    <property type="entry name" value="CoaBC"/>
</dbReference>
<dbReference type="GO" id="GO:0004632">
    <property type="term" value="F:phosphopantothenate--cysteine ligase activity"/>
    <property type="evidence" value="ECO:0007669"/>
    <property type="project" value="UniProtKB-EC"/>
</dbReference>
<dbReference type="InterPro" id="IPR036551">
    <property type="entry name" value="Flavin_trans-like"/>
</dbReference>
<accession>A0A3B0Z931</accession>
<dbReference type="EC" id="6.3.2.5" evidence="5"/>
<dbReference type="InterPro" id="IPR003382">
    <property type="entry name" value="Flavoprotein"/>
</dbReference>
<evidence type="ECO:0000259" key="4">
    <source>
        <dbReference type="Pfam" id="PF04127"/>
    </source>
</evidence>